<evidence type="ECO:0000313" key="3">
    <source>
        <dbReference type="EMBL" id="KAK7549520.1"/>
    </source>
</evidence>
<evidence type="ECO:0000313" key="4">
    <source>
        <dbReference type="Proteomes" id="UP001365128"/>
    </source>
</evidence>
<proteinExistence type="predicted"/>
<keyword evidence="2" id="KW-1133">Transmembrane helix</keyword>
<reference evidence="3 4" key="1">
    <citation type="submission" date="2024-04" db="EMBL/GenBank/DDBJ databases">
        <title>Phyllosticta paracitricarpa is synonymous to the EU quarantine fungus P. citricarpa based on phylogenomic analyses.</title>
        <authorList>
            <consortium name="Lawrence Berkeley National Laboratory"/>
            <person name="Van Ingen-Buijs V.A."/>
            <person name="Van Westerhoven A.C."/>
            <person name="Haridas S."/>
            <person name="Skiadas P."/>
            <person name="Martin F."/>
            <person name="Groenewald J.Z."/>
            <person name="Crous P.W."/>
            <person name="Seidl M.F."/>
        </authorList>
    </citation>
    <scope>NUCLEOTIDE SEQUENCE [LARGE SCALE GENOMIC DNA]</scope>
    <source>
        <strain evidence="3 4">CBS 122670</strain>
    </source>
</reference>
<keyword evidence="2" id="KW-0472">Membrane</keyword>
<keyword evidence="2" id="KW-0812">Transmembrane</keyword>
<gene>
    <name evidence="3" type="ORF">IWX46DRAFT_463375</name>
</gene>
<protein>
    <submittedName>
        <fullName evidence="3">Uncharacterized protein</fullName>
    </submittedName>
</protein>
<sequence>MSCQPSTTERMPHAEKGDTVGVEWKFISRQTWWLHPRSYRSLPRLRPGSCHDTRCAEKEEERGHWQNQKKQKTQRLRQIEKTKRRRMKQTEERHATAPAYPTTPQRENLPPHRHSPHPPALSLVRPYPSAHDRRNPRRGGVKPTSNEAKPSKPSCFLPSAPPLAPTLSRTLTPPNETRRKQARQKAKLFYSLRGLFFFAYFTSFVARAFHMPLYLHLLLFLPLRCFLPRMFFSVEIFCPLYARAGRRERWNEMERKKGDTDGNDQRPDAMQSDMAPPPAPHRRIALNRRLVGTKTAATAQEQGNKKAERN</sequence>
<comment type="caution">
    <text evidence="3">The sequence shown here is derived from an EMBL/GenBank/DDBJ whole genome shotgun (WGS) entry which is preliminary data.</text>
</comment>
<feature type="compositionally biased region" description="Basic and acidic residues" evidence="1">
    <location>
        <begin position="252"/>
        <end position="267"/>
    </location>
</feature>
<evidence type="ECO:0000256" key="1">
    <source>
        <dbReference type="SAM" id="MobiDB-lite"/>
    </source>
</evidence>
<organism evidence="3 4">
    <name type="scientific">Phyllosticta citricarpa</name>
    <dbReference type="NCBI Taxonomy" id="55181"/>
    <lineage>
        <taxon>Eukaryota</taxon>
        <taxon>Fungi</taxon>
        <taxon>Dikarya</taxon>
        <taxon>Ascomycota</taxon>
        <taxon>Pezizomycotina</taxon>
        <taxon>Dothideomycetes</taxon>
        <taxon>Dothideomycetes incertae sedis</taxon>
        <taxon>Botryosphaeriales</taxon>
        <taxon>Phyllostictaceae</taxon>
        <taxon>Phyllosticta</taxon>
    </lineage>
</organism>
<feature type="region of interest" description="Disordered" evidence="1">
    <location>
        <begin position="252"/>
        <end position="286"/>
    </location>
</feature>
<name>A0ABR1MHN5_9PEZI</name>
<feature type="transmembrane region" description="Helical" evidence="2">
    <location>
        <begin position="221"/>
        <end position="242"/>
    </location>
</feature>
<feature type="region of interest" description="Disordered" evidence="1">
    <location>
        <begin position="58"/>
        <end position="180"/>
    </location>
</feature>
<dbReference type="EMBL" id="JBBPDW010000009">
    <property type="protein sequence ID" value="KAK7549520.1"/>
    <property type="molecule type" value="Genomic_DNA"/>
</dbReference>
<evidence type="ECO:0000256" key="2">
    <source>
        <dbReference type="SAM" id="Phobius"/>
    </source>
</evidence>
<feature type="transmembrane region" description="Helical" evidence="2">
    <location>
        <begin position="188"/>
        <end position="209"/>
    </location>
</feature>
<dbReference type="Proteomes" id="UP001365128">
    <property type="component" value="Unassembled WGS sequence"/>
</dbReference>
<keyword evidence="4" id="KW-1185">Reference proteome</keyword>
<accession>A0ABR1MHN5</accession>